<evidence type="ECO:0000313" key="3">
    <source>
        <dbReference type="EMBL" id="ACT93450.1"/>
    </source>
</evidence>
<dbReference type="AlphaFoldDB" id="C6VYU5"/>
<sequence>MAGDFADYDIEDFAFEETFQHWVLKTDPAHEAFWDDYLAAHPEKTDKILAARSLVQDLHADDPATRDDLLAREIWERVDHRTRPVRFAIWRRVKAWHVAASLLLLAAALGLWLRNAEHAQEIATLQPDKSLTGEMREAINTSDSARQVLLPDGSRITLGKDSKLVYPARFSARERVVQLSGEAFFDVQRDTGRPFLIYANETVTKVLGTSFRIKAYVSAPKVIVSVVTGKVSVFGKKDYEENSGNSRLTGLILTANQQAEFLREELHFNKTLVEKPVIVESAPRSSFEFDNTPLQEVFQVLQEAYGVEIIFDAELVKGRSLQVSLEDESLYEKLDVICKTMGMSYQIVDARILIGKQDSGKNTSP</sequence>
<accession>C6VYU5</accession>
<evidence type="ECO:0000259" key="1">
    <source>
        <dbReference type="Pfam" id="PF04773"/>
    </source>
</evidence>
<keyword evidence="4" id="KW-1185">Reference proteome</keyword>
<evidence type="ECO:0000259" key="2">
    <source>
        <dbReference type="Pfam" id="PF16344"/>
    </source>
</evidence>
<proteinExistence type="predicted"/>
<protein>
    <submittedName>
        <fullName evidence="3">Anti-FecI sigma factor, FecR</fullName>
    </submittedName>
</protein>
<dbReference type="STRING" id="471854.Dfer_2228"/>
<name>C6VYU5_DYAFD</name>
<evidence type="ECO:0000313" key="4">
    <source>
        <dbReference type="Proteomes" id="UP000002011"/>
    </source>
</evidence>
<dbReference type="Gene3D" id="3.55.50.30">
    <property type="match status" value="1"/>
</dbReference>
<dbReference type="OrthoDB" id="934696at2"/>
<dbReference type="EMBL" id="CP001619">
    <property type="protein sequence ID" value="ACT93450.1"/>
    <property type="molecule type" value="Genomic_DNA"/>
</dbReference>
<feature type="domain" description="Protein FecR C-terminal" evidence="2">
    <location>
        <begin position="287"/>
        <end position="354"/>
    </location>
</feature>
<organism evidence="3 4">
    <name type="scientific">Dyadobacter fermentans (strain ATCC 700827 / DSM 18053 / CIP 107007 / KCTC 52180 / NS114)</name>
    <dbReference type="NCBI Taxonomy" id="471854"/>
    <lineage>
        <taxon>Bacteria</taxon>
        <taxon>Pseudomonadati</taxon>
        <taxon>Bacteroidota</taxon>
        <taxon>Cytophagia</taxon>
        <taxon>Cytophagales</taxon>
        <taxon>Spirosomataceae</taxon>
        <taxon>Dyadobacter</taxon>
    </lineage>
</organism>
<dbReference type="Pfam" id="PF16344">
    <property type="entry name" value="FecR_C"/>
    <property type="match status" value="1"/>
</dbReference>
<dbReference type="PANTHER" id="PTHR30273">
    <property type="entry name" value="PERIPLASMIC SIGNAL SENSOR AND SIGMA FACTOR ACTIVATOR FECR-RELATED"/>
    <property type="match status" value="1"/>
</dbReference>
<dbReference type="InterPro" id="IPR012373">
    <property type="entry name" value="Ferrdict_sens_TM"/>
</dbReference>
<dbReference type="PIRSF" id="PIRSF018266">
    <property type="entry name" value="FecR"/>
    <property type="match status" value="1"/>
</dbReference>
<dbReference type="HOGENOM" id="CLU_050192_2_1_10"/>
<dbReference type="KEGG" id="dfe:Dfer_2228"/>
<reference evidence="3 4" key="1">
    <citation type="journal article" date="2009" name="Stand. Genomic Sci.">
        <title>Complete genome sequence of Dyadobacter fermentans type strain (NS114).</title>
        <authorList>
            <person name="Lang E."/>
            <person name="Lapidus A."/>
            <person name="Chertkov O."/>
            <person name="Brettin T."/>
            <person name="Detter J.C."/>
            <person name="Han C."/>
            <person name="Copeland A."/>
            <person name="Glavina Del Rio T."/>
            <person name="Nolan M."/>
            <person name="Chen F."/>
            <person name="Lucas S."/>
            <person name="Tice H."/>
            <person name="Cheng J.F."/>
            <person name="Land M."/>
            <person name="Hauser L."/>
            <person name="Chang Y.J."/>
            <person name="Jeffries C.D."/>
            <person name="Kopitz M."/>
            <person name="Bruce D."/>
            <person name="Goodwin L."/>
            <person name="Pitluck S."/>
            <person name="Ovchinnikova G."/>
            <person name="Pati A."/>
            <person name="Ivanova N."/>
            <person name="Mavrommatis K."/>
            <person name="Chen A."/>
            <person name="Palaniappan K."/>
            <person name="Chain P."/>
            <person name="Bristow J."/>
            <person name="Eisen J.A."/>
            <person name="Markowitz V."/>
            <person name="Hugenholtz P."/>
            <person name="Goker M."/>
            <person name="Rohde M."/>
            <person name="Kyrpides N.C."/>
            <person name="Klenk H.P."/>
        </authorList>
    </citation>
    <scope>NUCLEOTIDE SEQUENCE [LARGE SCALE GENOMIC DNA]</scope>
    <source>
        <strain evidence="4">ATCC 700827 / DSM 18053 / CIP 107007 / KCTC 52180 / NS114</strain>
    </source>
</reference>
<dbReference type="Pfam" id="PF04773">
    <property type="entry name" value="FecR"/>
    <property type="match status" value="1"/>
</dbReference>
<dbReference type="RefSeq" id="WP_015811702.1">
    <property type="nucleotide sequence ID" value="NC_013037.1"/>
</dbReference>
<dbReference type="Proteomes" id="UP000002011">
    <property type="component" value="Chromosome"/>
</dbReference>
<dbReference type="eggNOG" id="COG3712">
    <property type="taxonomic scope" value="Bacteria"/>
</dbReference>
<dbReference type="Gene3D" id="2.60.120.1440">
    <property type="match status" value="1"/>
</dbReference>
<dbReference type="PANTHER" id="PTHR30273:SF2">
    <property type="entry name" value="PROTEIN FECR"/>
    <property type="match status" value="1"/>
</dbReference>
<dbReference type="InterPro" id="IPR032508">
    <property type="entry name" value="FecR_C"/>
</dbReference>
<dbReference type="GO" id="GO:0016989">
    <property type="term" value="F:sigma factor antagonist activity"/>
    <property type="evidence" value="ECO:0007669"/>
    <property type="project" value="TreeGrafter"/>
</dbReference>
<gene>
    <name evidence="3" type="ordered locus">Dfer_2228</name>
</gene>
<feature type="domain" description="FecR protein" evidence="1">
    <location>
        <begin position="139"/>
        <end position="231"/>
    </location>
</feature>
<dbReference type="InterPro" id="IPR006860">
    <property type="entry name" value="FecR"/>
</dbReference>